<dbReference type="Gramene" id="OE9A078726T1">
    <property type="protein sequence ID" value="OE9A078726C1"/>
    <property type="gene ID" value="OE9A078726"/>
</dbReference>
<sequence length="645" mass="72046">MEKWVLLFLALFNLKAFAQVTWLGIDCGSETRTTTIGGVWQTDEAYIKTGTNQFVSSDDFQTLGLLNTLRTFTTQNKNCYALPALATTRYFVRAVFLYGNYDHLSKPPTFDLEIDGNKWMTVVSSSTEILHYEIIYISVGDTISVCLARTMVNQFPFISSLEAWPILDDNAYIHMNRDLAWLNSYRYNYGANDWILGYPDKYNRLWEPKAQLGLVNRSADPGTILTSTPYEYPPDSAVLDAMEAQNATDSITLSFGPIKTNSLINIEAYFTAMSLNEVTETREFGFYVGNKQLTTVTTEYGTCTGIWALVQHSSSSLTIELRPAETSTLPPIISAIEVYTASDPLFTTRTLQNDLDGLTVLISTFEQLKGWSGEPCLPTNTAWQWLGCTGNDPPRVTDLSNNSLQGQIPEFLGNLPNLKTLNLGYNNFYGQIPSSISNNKRITYNIEGNTNLDASHKNKSATALIIGLSVGLSLFVILILVALVYWLIRRKKAHQGQNQIMGPESGGSESPPKMNSENASIGASMEQLIRPQPQPSAPMEPSMEEDFKQNSDEDYVPVSSANQVHQSMAPEMDLEELEEVIKQHENNTHDDPDHDNDNANSNEHIISDKVHENEQAMAPDMDLEELEEIVQQERGTNELHNSGKT</sequence>
<gene>
    <name evidence="6" type="ORF">OLEA9_A078726</name>
</gene>
<dbReference type="OrthoDB" id="2143199at2759"/>
<evidence type="ECO:0000313" key="6">
    <source>
        <dbReference type="EMBL" id="CAA2992488.1"/>
    </source>
</evidence>
<feature type="region of interest" description="Disordered" evidence="2">
    <location>
        <begin position="530"/>
        <end position="552"/>
    </location>
</feature>
<feature type="chain" id="PRO_5035818132" description="Malectin-like domain-containing protein" evidence="4">
    <location>
        <begin position="19"/>
        <end position="645"/>
    </location>
</feature>
<dbReference type="InterPro" id="IPR024788">
    <property type="entry name" value="Malectin-like_Carb-bd_dom"/>
</dbReference>
<feature type="transmembrane region" description="Helical" evidence="3">
    <location>
        <begin position="463"/>
        <end position="488"/>
    </location>
</feature>
<comment type="subcellular location">
    <subcellularLocation>
        <location evidence="1">Membrane</location>
        <topology evidence="1">Single-pass membrane protein</topology>
    </subcellularLocation>
</comment>
<reference evidence="6 7" key="1">
    <citation type="submission" date="2019-12" db="EMBL/GenBank/DDBJ databases">
        <authorList>
            <person name="Alioto T."/>
            <person name="Alioto T."/>
            <person name="Gomez Garrido J."/>
        </authorList>
    </citation>
    <scope>NUCLEOTIDE SEQUENCE [LARGE SCALE GENOMIC DNA]</scope>
</reference>
<evidence type="ECO:0000256" key="3">
    <source>
        <dbReference type="SAM" id="Phobius"/>
    </source>
</evidence>
<comment type="caution">
    <text evidence="6">The sequence shown here is derived from an EMBL/GenBank/DDBJ whole genome shotgun (WGS) entry which is preliminary data.</text>
</comment>
<keyword evidence="7" id="KW-1185">Reference proteome</keyword>
<feature type="region of interest" description="Disordered" evidence="2">
    <location>
        <begin position="586"/>
        <end position="645"/>
    </location>
</feature>
<feature type="compositionally biased region" description="Acidic residues" evidence="2">
    <location>
        <begin position="621"/>
        <end position="630"/>
    </location>
</feature>
<dbReference type="EMBL" id="CACTIH010005437">
    <property type="protein sequence ID" value="CAA2992488.1"/>
    <property type="molecule type" value="Genomic_DNA"/>
</dbReference>
<feature type="region of interest" description="Disordered" evidence="2">
    <location>
        <begin position="496"/>
        <end position="518"/>
    </location>
</feature>
<evidence type="ECO:0000256" key="4">
    <source>
        <dbReference type="SAM" id="SignalP"/>
    </source>
</evidence>
<dbReference type="AlphaFoldDB" id="A0A8S0SJN0"/>
<organism evidence="6 7">
    <name type="scientific">Olea europaea subsp. europaea</name>
    <dbReference type="NCBI Taxonomy" id="158383"/>
    <lineage>
        <taxon>Eukaryota</taxon>
        <taxon>Viridiplantae</taxon>
        <taxon>Streptophyta</taxon>
        <taxon>Embryophyta</taxon>
        <taxon>Tracheophyta</taxon>
        <taxon>Spermatophyta</taxon>
        <taxon>Magnoliopsida</taxon>
        <taxon>eudicotyledons</taxon>
        <taxon>Gunneridae</taxon>
        <taxon>Pentapetalae</taxon>
        <taxon>asterids</taxon>
        <taxon>lamiids</taxon>
        <taxon>Lamiales</taxon>
        <taxon>Oleaceae</taxon>
        <taxon>Oleeae</taxon>
        <taxon>Olea</taxon>
    </lineage>
</organism>
<proteinExistence type="predicted"/>
<dbReference type="Pfam" id="PF12819">
    <property type="entry name" value="Malectin_like"/>
    <property type="match status" value="1"/>
</dbReference>
<accession>A0A8S0SJN0</accession>
<keyword evidence="4" id="KW-0732">Signal</keyword>
<keyword evidence="3" id="KW-1133">Transmembrane helix</keyword>
<dbReference type="InterPro" id="IPR032675">
    <property type="entry name" value="LRR_dom_sf"/>
</dbReference>
<dbReference type="CDD" id="cd12087">
    <property type="entry name" value="TM_EGFR-like"/>
    <property type="match status" value="1"/>
</dbReference>
<evidence type="ECO:0000313" key="7">
    <source>
        <dbReference type="Proteomes" id="UP000594638"/>
    </source>
</evidence>
<dbReference type="SUPFAM" id="SSF52058">
    <property type="entry name" value="L domain-like"/>
    <property type="match status" value="1"/>
</dbReference>
<keyword evidence="3" id="KW-0472">Membrane</keyword>
<evidence type="ECO:0000256" key="2">
    <source>
        <dbReference type="SAM" id="MobiDB-lite"/>
    </source>
</evidence>
<feature type="compositionally biased region" description="Basic and acidic residues" evidence="2">
    <location>
        <begin position="605"/>
        <end position="614"/>
    </location>
</feature>
<feature type="compositionally biased region" description="Basic and acidic residues" evidence="2">
    <location>
        <begin position="586"/>
        <end position="597"/>
    </location>
</feature>
<dbReference type="PANTHER" id="PTHR45631:SF186">
    <property type="entry name" value="MALECTIN-LIKE DOMAIN-CONTAINING PROTEIN"/>
    <property type="match status" value="1"/>
</dbReference>
<feature type="domain" description="Malectin-like" evidence="5">
    <location>
        <begin position="25"/>
        <end position="340"/>
    </location>
</feature>
<dbReference type="Pfam" id="PF00560">
    <property type="entry name" value="LRR_1"/>
    <property type="match status" value="2"/>
</dbReference>
<dbReference type="GO" id="GO:0016020">
    <property type="term" value="C:membrane"/>
    <property type="evidence" value="ECO:0007669"/>
    <property type="project" value="UniProtKB-SubCell"/>
</dbReference>
<keyword evidence="3" id="KW-0812">Transmembrane</keyword>
<evidence type="ECO:0000259" key="5">
    <source>
        <dbReference type="Pfam" id="PF12819"/>
    </source>
</evidence>
<dbReference type="InterPro" id="IPR001611">
    <property type="entry name" value="Leu-rich_rpt"/>
</dbReference>
<dbReference type="PANTHER" id="PTHR45631">
    <property type="entry name" value="OS07G0107800 PROTEIN-RELATED"/>
    <property type="match status" value="1"/>
</dbReference>
<feature type="signal peptide" evidence="4">
    <location>
        <begin position="1"/>
        <end position="18"/>
    </location>
</feature>
<dbReference type="Gene3D" id="3.80.10.10">
    <property type="entry name" value="Ribonuclease Inhibitor"/>
    <property type="match status" value="1"/>
</dbReference>
<evidence type="ECO:0000256" key="1">
    <source>
        <dbReference type="ARBA" id="ARBA00004167"/>
    </source>
</evidence>
<name>A0A8S0SJN0_OLEEU</name>
<dbReference type="Proteomes" id="UP000594638">
    <property type="component" value="Unassembled WGS sequence"/>
</dbReference>
<protein>
    <recommendedName>
        <fullName evidence="5">Malectin-like domain-containing protein</fullName>
    </recommendedName>
</protein>